<keyword evidence="2" id="KW-1185">Reference proteome</keyword>
<protein>
    <recommendedName>
        <fullName evidence="3">Mitotic-spindle organizing protein 1</fullName>
    </recommendedName>
</protein>
<evidence type="ECO:0008006" key="3">
    <source>
        <dbReference type="Google" id="ProtNLM"/>
    </source>
</evidence>
<reference evidence="2" key="1">
    <citation type="submission" date="2010-08" db="EMBL/GenBank/DDBJ databases">
        <authorList>
            <consortium name="Caenorhabditis japonica Sequencing Consortium"/>
            <person name="Wilson R.K."/>
        </authorList>
    </citation>
    <scope>NUCLEOTIDE SEQUENCE [LARGE SCALE GENOMIC DNA]</scope>
    <source>
        <strain evidence="2">DF5081</strain>
    </source>
</reference>
<evidence type="ECO:0000313" key="2">
    <source>
        <dbReference type="Proteomes" id="UP000005237"/>
    </source>
</evidence>
<dbReference type="Proteomes" id="UP000005237">
    <property type="component" value="Unassembled WGS sequence"/>
</dbReference>
<dbReference type="OMA" id="HTQRIVE"/>
<evidence type="ECO:0000313" key="1">
    <source>
        <dbReference type="EnsemblMetazoa" id="CJA02437.1"/>
    </source>
</evidence>
<accession>A0A8R1DHP9</accession>
<organism evidence="1 2">
    <name type="scientific">Caenorhabditis japonica</name>
    <dbReference type="NCBI Taxonomy" id="281687"/>
    <lineage>
        <taxon>Eukaryota</taxon>
        <taxon>Metazoa</taxon>
        <taxon>Ecdysozoa</taxon>
        <taxon>Nematoda</taxon>
        <taxon>Chromadorea</taxon>
        <taxon>Rhabditida</taxon>
        <taxon>Rhabditina</taxon>
        <taxon>Rhabditomorpha</taxon>
        <taxon>Rhabditoidea</taxon>
        <taxon>Rhabditidae</taxon>
        <taxon>Peloderinae</taxon>
        <taxon>Caenorhabditis</taxon>
    </lineage>
</organism>
<dbReference type="EnsemblMetazoa" id="CJA02437.1">
    <property type="protein sequence ID" value="CJA02437.1"/>
    <property type="gene ID" value="WBGene00121641"/>
</dbReference>
<proteinExistence type="predicted"/>
<reference evidence="1" key="2">
    <citation type="submission" date="2022-06" db="UniProtKB">
        <authorList>
            <consortium name="EnsemblMetazoa"/>
        </authorList>
    </citation>
    <scope>IDENTIFICATION</scope>
    <source>
        <strain evidence="1">DF5081</strain>
    </source>
</reference>
<sequence length="67" mass="7328">MNDSRKSPQLVMELAKFLNVFLTAEQIAAVEKMLALGVTPVNLVRLIQNLGSSSTLNSPSNRENSLQ</sequence>
<dbReference type="AlphaFoldDB" id="A0A8R1DHP9"/>
<name>A0A8R1DHP9_CAEJA</name>